<dbReference type="AlphaFoldDB" id="A0A7W5HM21"/>
<evidence type="ECO:0000313" key="1">
    <source>
        <dbReference type="EMBL" id="MBB3232256.1"/>
    </source>
</evidence>
<accession>A0A7W5HM21</accession>
<name>A0A7W5HM21_9GAMM</name>
<keyword evidence="2" id="KW-1185">Reference proteome</keyword>
<protein>
    <recommendedName>
        <fullName evidence="3">Baseplate protein J-like domain-containing protein</fullName>
    </recommendedName>
</protein>
<dbReference type="Proteomes" id="UP000518892">
    <property type="component" value="Unassembled WGS sequence"/>
</dbReference>
<proteinExistence type="predicted"/>
<reference evidence="1 2" key="1">
    <citation type="submission" date="2020-08" db="EMBL/GenBank/DDBJ databases">
        <title>Genomic Encyclopedia of Type Strains, Phase III (KMG-III): the genomes of soil and plant-associated and newly described type strains.</title>
        <authorList>
            <person name="Whitman W."/>
        </authorList>
    </citation>
    <scope>NUCLEOTIDE SEQUENCE [LARGE SCALE GENOMIC DNA]</scope>
    <source>
        <strain evidence="1 2">CECT 7744</strain>
    </source>
</reference>
<evidence type="ECO:0000313" key="2">
    <source>
        <dbReference type="Proteomes" id="UP000518892"/>
    </source>
</evidence>
<evidence type="ECO:0008006" key="3">
    <source>
        <dbReference type="Google" id="ProtNLM"/>
    </source>
</evidence>
<gene>
    <name evidence="1" type="ORF">FHR97_003124</name>
</gene>
<sequence>MSGLGRHILLAEQEPSFDQTGIDFVAVDGADHARVYVYFVIDPLDPDLDFAANELDVECRGATTREPRIVDAQSFEAHTDARGRTRNVLAVVFDSGASFEMQHLRLADLTGARLDPFSSAARFSFKQACPTVFDCACHGVPDKRPGADYPVDYLARDFQSYLDAFATFSRERYPQWQMNIVPDQARMLGDLIAAIGDELAFLQDGYYLQTQFDHLTERRSFRQIARILGYSLRPELPAQGHAVLRHYQGTRPAGLAAFEQEVIAGTALAGYGDSDMVIPFEVGASFDDILAGTAYPTHALWTDIPVHIPDENCPWIARGARELTVAGTDLIHPEIGPGTKVLIETRPVEQSEPLRRTIVTLDEDPELVEDALIGTDVTRLHWQAGDALPFDLKLERAFVSANIVPVVSGLTYKERFTIGESGQDLPTAIEREGPLSGTEGTRPVIYRFPMVRTAADGLSWRPAEGDMPWDRRYAPDVALTRTDAAGVVLEDWRVVADLLAEGPTDEAATVEAGHWGPVFSWLDGGLRRQYRDYIGDPGWCLRFGANGFGLTPADGSFFTLRYRTAWAAHANLPPDRMRLLADQPEEAPDSLPMPNAILSASNPLAFDNAQPPEPLALARLTVPHATKAMKLRAVRDSDYEALVSARDDIDATVARSYWLGTWTGTFLATDPKDSVALDDDLRAEVTRFLEEIRLVGRPAYLTGAALRPLDLQIVLCHDPRIPWGNVVEAVLAALAADDPEALFHPANLTFGSRLYRAALEARIAAQRGVTRILRIRYRWRGEGDFKDFTESFLESAPDQIPVLKHDPLRPDLGRLEIFEAELPQETAP</sequence>
<dbReference type="EMBL" id="JACHXR010000010">
    <property type="protein sequence ID" value="MBB3232256.1"/>
    <property type="molecule type" value="Genomic_DNA"/>
</dbReference>
<organism evidence="1 2">
    <name type="scientific">Halomonas stenophila</name>
    <dbReference type="NCBI Taxonomy" id="795312"/>
    <lineage>
        <taxon>Bacteria</taxon>
        <taxon>Pseudomonadati</taxon>
        <taxon>Pseudomonadota</taxon>
        <taxon>Gammaproteobacteria</taxon>
        <taxon>Oceanospirillales</taxon>
        <taxon>Halomonadaceae</taxon>
        <taxon>Halomonas</taxon>
    </lineage>
</organism>
<comment type="caution">
    <text evidence="1">The sequence shown here is derived from an EMBL/GenBank/DDBJ whole genome shotgun (WGS) entry which is preliminary data.</text>
</comment>
<dbReference type="RefSeq" id="WP_183384703.1">
    <property type="nucleotide sequence ID" value="NZ_JACHXR010000010.1"/>
</dbReference>